<dbReference type="AlphaFoldDB" id="A0A814JQ96"/>
<evidence type="ECO:0000256" key="2">
    <source>
        <dbReference type="ARBA" id="ARBA00022737"/>
    </source>
</evidence>
<accession>A0A814JQ96</accession>
<dbReference type="InterPro" id="IPR050216">
    <property type="entry name" value="LRR_domain-containing"/>
</dbReference>
<dbReference type="Proteomes" id="UP000663879">
    <property type="component" value="Unassembled WGS sequence"/>
</dbReference>
<gene>
    <name evidence="3" type="ORF">OXX778_LOCUS18317</name>
</gene>
<organism evidence="3 4">
    <name type="scientific">Brachionus calyciflorus</name>
    <dbReference type="NCBI Taxonomy" id="104777"/>
    <lineage>
        <taxon>Eukaryota</taxon>
        <taxon>Metazoa</taxon>
        <taxon>Spiralia</taxon>
        <taxon>Gnathifera</taxon>
        <taxon>Rotifera</taxon>
        <taxon>Eurotatoria</taxon>
        <taxon>Monogononta</taxon>
        <taxon>Pseudotrocha</taxon>
        <taxon>Ploima</taxon>
        <taxon>Brachionidae</taxon>
        <taxon>Brachionus</taxon>
    </lineage>
</organism>
<dbReference type="PROSITE" id="PS51450">
    <property type="entry name" value="LRR"/>
    <property type="match status" value="3"/>
</dbReference>
<dbReference type="PRINTS" id="PR00019">
    <property type="entry name" value="LEURICHRPT"/>
</dbReference>
<dbReference type="SUPFAM" id="SSF52058">
    <property type="entry name" value="L domain-like"/>
    <property type="match status" value="1"/>
</dbReference>
<evidence type="ECO:0008006" key="5">
    <source>
        <dbReference type="Google" id="ProtNLM"/>
    </source>
</evidence>
<comment type="caution">
    <text evidence="3">The sequence shown here is derived from an EMBL/GenBank/DDBJ whole genome shotgun (WGS) entry which is preliminary data.</text>
</comment>
<proteinExistence type="predicted"/>
<dbReference type="Pfam" id="PF13855">
    <property type="entry name" value="LRR_8"/>
    <property type="match status" value="2"/>
</dbReference>
<name>A0A814JQ96_9BILA</name>
<dbReference type="FunFam" id="3.80.10.10:FF:000230">
    <property type="entry name" value="Leucine-rich repeat-containing protein 57"/>
    <property type="match status" value="1"/>
</dbReference>
<protein>
    <recommendedName>
        <fullName evidence="5">Leucine-rich repeat-containing protein 57</fullName>
    </recommendedName>
</protein>
<dbReference type="PANTHER" id="PTHR48051">
    <property type="match status" value="1"/>
</dbReference>
<keyword evidence="4" id="KW-1185">Reference proteome</keyword>
<reference evidence="3" key="1">
    <citation type="submission" date="2021-02" db="EMBL/GenBank/DDBJ databases">
        <authorList>
            <person name="Nowell W R."/>
        </authorList>
    </citation>
    <scope>NUCLEOTIDE SEQUENCE</scope>
    <source>
        <strain evidence="3">Ploen Becks lab</strain>
    </source>
</reference>
<dbReference type="EMBL" id="CAJNOC010005022">
    <property type="protein sequence ID" value="CAF1040330.1"/>
    <property type="molecule type" value="Genomic_DNA"/>
</dbReference>
<sequence length="238" mass="27397">MGNQISEHVDQAQKTGILQLRGFKLYKIPPEVFTVTQFLRNLDLSNNRLNIITSNLFINAKILKNLNLSNNRIESISTEIGYCLKLESLDLSHNILTCLPKGIEQLKNLKKINLSNNQLDTIPSELGHLAQLDFIDLSQNKIEKIDDNVQNLNCIELNLNENRIRFISDKIAKCSRLKVTRLEKNALEAKAIPVSLLKDSQVSLINFEGNLFSKKEFEQIEGYEKYMERYTATRRKFD</sequence>
<dbReference type="InterPro" id="IPR032675">
    <property type="entry name" value="LRR_dom_sf"/>
</dbReference>
<dbReference type="Gene3D" id="3.80.10.10">
    <property type="entry name" value="Ribonuclease Inhibitor"/>
    <property type="match status" value="2"/>
</dbReference>
<dbReference type="OrthoDB" id="1728874at2759"/>
<dbReference type="GO" id="GO:0005737">
    <property type="term" value="C:cytoplasm"/>
    <property type="evidence" value="ECO:0007669"/>
    <property type="project" value="TreeGrafter"/>
</dbReference>
<dbReference type="SMART" id="SM00369">
    <property type="entry name" value="LRR_TYP"/>
    <property type="match status" value="5"/>
</dbReference>
<dbReference type="InterPro" id="IPR003591">
    <property type="entry name" value="Leu-rich_rpt_typical-subtyp"/>
</dbReference>
<keyword evidence="2" id="KW-0677">Repeat</keyword>
<keyword evidence="1" id="KW-0433">Leucine-rich repeat</keyword>
<evidence type="ECO:0000313" key="3">
    <source>
        <dbReference type="EMBL" id="CAF1040330.1"/>
    </source>
</evidence>
<dbReference type="PANTHER" id="PTHR48051:SF54">
    <property type="entry name" value="LEUCINE-RICH REPEAT-CONTAINING PROTEIN"/>
    <property type="match status" value="1"/>
</dbReference>
<dbReference type="InterPro" id="IPR001611">
    <property type="entry name" value="Leu-rich_rpt"/>
</dbReference>
<evidence type="ECO:0000313" key="4">
    <source>
        <dbReference type="Proteomes" id="UP000663879"/>
    </source>
</evidence>
<evidence type="ECO:0000256" key="1">
    <source>
        <dbReference type="ARBA" id="ARBA00022614"/>
    </source>
</evidence>